<dbReference type="HOGENOM" id="CLU_2321144_0_0_1"/>
<dbReference type="EMBL" id="KI912111">
    <property type="protein sequence ID" value="ETS83753.1"/>
    <property type="molecule type" value="Genomic_DNA"/>
</dbReference>
<sequence length="99" mass="11574">MHESHDARRTIIQPIIHTHPTCYVQILSFERTPQYALAWTPAFERMNGPEFSTLVMVWRQEMHNMRERTERSHVGRPVRAGKRFRAGGHIGAMHIAQVD</sequence>
<organism evidence="1 2">
    <name type="scientific">Pestalotiopsis fici (strain W106-1 / CGMCC3.15140)</name>
    <dbReference type="NCBI Taxonomy" id="1229662"/>
    <lineage>
        <taxon>Eukaryota</taxon>
        <taxon>Fungi</taxon>
        <taxon>Dikarya</taxon>
        <taxon>Ascomycota</taxon>
        <taxon>Pezizomycotina</taxon>
        <taxon>Sordariomycetes</taxon>
        <taxon>Xylariomycetidae</taxon>
        <taxon>Amphisphaeriales</taxon>
        <taxon>Sporocadaceae</taxon>
        <taxon>Pestalotiopsis</taxon>
    </lineage>
</organism>
<reference evidence="2" key="1">
    <citation type="journal article" date="2015" name="BMC Genomics">
        <title>Genomic and transcriptomic analysis of the endophytic fungus Pestalotiopsis fici reveals its lifestyle and high potential for synthesis of natural products.</title>
        <authorList>
            <person name="Wang X."/>
            <person name="Zhang X."/>
            <person name="Liu L."/>
            <person name="Xiang M."/>
            <person name="Wang W."/>
            <person name="Sun X."/>
            <person name="Che Y."/>
            <person name="Guo L."/>
            <person name="Liu G."/>
            <person name="Guo L."/>
            <person name="Wang C."/>
            <person name="Yin W.B."/>
            <person name="Stadler M."/>
            <person name="Zhang X."/>
            <person name="Liu X."/>
        </authorList>
    </citation>
    <scope>NUCLEOTIDE SEQUENCE [LARGE SCALE GENOMIC DNA]</scope>
    <source>
        <strain evidence="2">W106-1 / CGMCC3.15140</strain>
    </source>
</reference>
<dbReference type="AlphaFoldDB" id="W3XCF0"/>
<dbReference type="RefSeq" id="XP_007832401.1">
    <property type="nucleotide sequence ID" value="XM_007834210.1"/>
</dbReference>
<name>W3XCF0_PESFW</name>
<dbReference type="KEGG" id="pfy:PFICI_05629"/>
<dbReference type="GeneID" id="19270642"/>
<evidence type="ECO:0000313" key="1">
    <source>
        <dbReference type="EMBL" id="ETS83753.1"/>
    </source>
</evidence>
<gene>
    <name evidence="1" type="ORF">PFICI_05629</name>
</gene>
<protein>
    <submittedName>
        <fullName evidence="1">Uncharacterized protein</fullName>
    </submittedName>
</protein>
<dbReference type="Proteomes" id="UP000030651">
    <property type="component" value="Unassembled WGS sequence"/>
</dbReference>
<keyword evidence="2" id="KW-1185">Reference proteome</keyword>
<dbReference type="InParanoid" id="W3XCF0"/>
<evidence type="ECO:0000313" key="2">
    <source>
        <dbReference type="Proteomes" id="UP000030651"/>
    </source>
</evidence>
<accession>W3XCF0</accession>
<proteinExistence type="predicted"/>